<dbReference type="EMBL" id="JAWQEG010005253">
    <property type="protein sequence ID" value="KAK3858621.1"/>
    <property type="molecule type" value="Genomic_DNA"/>
</dbReference>
<comment type="caution">
    <text evidence="3">The sequence shown here is derived from an EMBL/GenBank/DDBJ whole genome shotgun (WGS) entry which is preliminary data.</text>
</comment>
<evidence type="ECO:0000256" key="2">
    <source>
        <dbReference type="SAM" id="SignalP"/>
    </source>
</evidence>
<evidence type="ECO:0000256" key="1">
    <source>
        <dbReference type="PROSITE-ProRule" id="PRU00497"/>
    </source>
</evidence>
<dbReference type="AlphaFoldDB" id="A0AAE1BX57"/>
<feature type="signal peptide" evidence="2">
    <location>
        <begin position="1"/>
        <end position="20"/>
    </location>
</feature>
<dbReference type="GO" id="GO:0042302">
    <property type="term" value="F:structural constituent of cuticle"/>
    <property type="evidence" value="ECO:0007669"/>
    <property type="project" value="UniProtKB-UniRule"/>
</dbReference>
<dbReference type="PROSITE" id="PS51155">
    <property type="entry name" value="CHIT_BIND_RR_2"/>
    <property type="match status" value="1"/>
</dbReference>
<proteinExistence type="predicted"/>
<name>A0AAE1BX57_PETCI</name>
<reference evidence="3" key="1">
    <citation type="submission" date="2023-10" db="EMBL/GenBank/DDBJ databases">
        <title>Genome assemblies of two species of porcelain crab, Petrolisthes cinctipes and Petrolisthes manimaculis (Anomura: Porcellanidae).</title>
        <authorList>
            <person name="Angst P."/>
        </authorList>
    </citation>
    <scope>NUCLEOTIDE SEQUENCE</scope>
    <source>
        <strain evidence="3">PB745_01</strain>
        <tissue evidence="3">Gill</tissue>
    </source>
</reference>
<keyword evidence="1" id="KW-0193">Cuticle</keyword>
<evidence type="ECO:0008006" key="5">
    <source>
        <dbReference type="Google" id="ProtNLM"/>
    </source>
</evidence>
<organism evidence="3 4">
    <name type="scientific">Petrolisthes cinctipes</name>
    <name type="common">Flat porcelain crab</name>
    <dbReference type="NCBI Taxonomy" id="88211"/>
    <lineage>
        <taxon>Eukaryota</taxon>
        <taxon>Metazoa</taxon>
        <taxon>Ecdysozoa</taxon>
        <taxon>Arthropoda</taxon>
        <taxon>Crustacea</taxon>
        <taxon>Multicrustacea</taxon>
        <taxon>Malacostraca</taxon>
        <taxon>Eumalacostraca</taxon>
        <taxon>Eucarida</taxon>
        <taxon>Decapoda</taxon>
        <taxon>Pleocyemata</taxon>
        <taxon>Anomura</taxon>
        <taxon>Galatheoidea</taxon>
        <taxon>Porcellanidae</taxon>
        <taxon>Petrolisthes</taxon>
    </lineage>
</organism>
<gene>
    <name evidence="3" type="ORF">Pcinc_035200</name>
</gene>
<keyword evidence="4" id="KW-1185">Reference proteome</keyword>
<evidence type="ECO:0000313" key="4">
    <source>
        <dbReference type="Proteomes" id="UP001286313"/>
    </source>
</evidence>
<dbReference type="Pfam" id="PF00379">
    <property type="entry name" value="Chitin_bind_4"/>
    <property type="match status" value="1"/>
</dbReference>
<protein>
    <recommendedName>
        <fullName evidence="5">Calcification-associated peptide-2</fullName>
    </recommendedName>
</protein>
<evidence type="ECO:0000313" key="3">
    <source>
        <dbReference type="EMBL" id="KAK3858621.1"/>
    </source>
</evidence>
<dbReference type="Proteomes" id="UP001286313">
    <property type="component" value="Unassembled WGS sequence"/>
</dbReference>
<keyword evidence="2" id="KW-0732">Signal</keyword>
<accession>A0AAE1BX57</accession>
<feature type="chain" id="PRO_5042168790" description="Calcification-associated peptide-2" evidence="2">
    <location>
        <begin position="21"/>
        <end position="75"/>
    </location>
</feature>
<dbReference type="InterPro" id="IPR000618">
    <property type="entry name" value="Insect_cuticle"/>
</dbReference>
<sequence>MKFLSLLFALVLLLAAMVLARPGEIIDFDQDDHFEHEQDGIAGQAVRGEYSWVAADGTEYETKYVADHLGYRLVD</sequence>